<evidence type="ECO:0000256" key="5">
    <source>
        <dbReference type="ARBA" id="ARBA00022622"/>
    </source>
</evidence>
<feature type="active site" description="Proton acceptor" evidence="15">
    <location>
        <position position="1228"/>
    </location>
</feature>
<dbReference type="GO" id="GO:0008270">
    <property type="term" value="F:zinc ion binding"/>
    <property type="evidence" value="ECO:0007669"/>
    <property type="project" value="InterPro"/>
</dbReference>
<dbReference type="GO" id="GO:0005615">
    <property type="term" value="C:extracellular space"/>
    <property type="evidence" value="ECO:0007669"/>
    <property type="project" value="TreeGrafter"/>
</dbReference>
<dbReference type="Proteomes" id="UP000708208">
    <property type="component" value="Unassembled WGS sequence"/>
</dbReference>
<evidence type="ECO:0000256" key="17">
    <source>
        <dbReference type="PIRSR" id="PIRSR634016-4"/>
    </source>
</evidence>
<dbReference type="InterPro" id="IPR014782">
    <property type="entry name" value="Peptidase_M1_dom"/>
</dbReference>
<evidence type="ECO:0000256" key="12">
    <source>
        <dbReference type="ARBA" id="ARBA00023136"/>
    </source>
</evidence>
<evidence type="ECO:0000256" key="8">
    <source>
        <dbReference type="ARBA" id="ARBA00022729"/>
    </source>
</evidence>
<keyword evidence="8" id="KW-0732">Signal</keyword>
<keyword evidence="21" id="KW-1185">Reference proteome</keyword>
<evidence type="ECO:0000256" key="10">
    <source>
        <dbReference type="ARBA" id="ARBA00022833"/>
    </source>
</evidence>
<keyword evidence="13" id="KW-0325">Glycoprotein</keyword>
<accession>A0A8J2P3E1</accession>
<dbReference type="PANTHER" id="PTHR11533">
    <property type="entry name" value="PROTEASE M1 ZINC METALLOPROTEASE"/>
    <property type="match status" value="1"/>
</dbReference>
<evidence type="ECO:0000256" key="3">
    <source>
        <dbReference type="ARBA" id="ARBA00022438"/>
    </source>
</evidence>
<dbReference type="CDD" id="cd09601">
    <property type="entry name" value="M1_APN-Q_like"/>
    <property type="match status" value="1"/>
</dbReference>
<keyword evidence="14" id="KW-0449">Lipoprotein</keyword>
<feature type="binding site" evidence="16">
    <location>
        <position position="1227"/>
    </location>
    <ligand>
        <name>Zn(2+)</name>
        <dbReference type="ChEBI" id="CHEBI:29105"/>
        <note>catalytic</note>
    </ligand>
</feature>
<keyword evidence="12 18" id="KW-0472">Membrane</keyword>
<evidence type="ECO:0000313" key="20">
    <source>
        <dbReference type="EMBL" id="CAG7722585.1"/>
    </source>
</evidence>
<dbReference type="InterPro" id="IPR045357">
    <property type="entry name" value="Aminopeptidase_N-like_N"/>
</dbReference>
<proteinExistence type="inferred from homology"/>
<dbReference type="EMBL" id="CAJVCH010090622">
    <property type="protein sequence ID" value="CAG7722585.1"/>
    <property type="molecule type" value="Genomic_DNA"/>
</dbReference>
<feature type="transmembrane region" description="Helical" evidence="18">
    <location>
        <begin position="127"/>
        <end position="147"/>
    </location>
</feature>
<evidence type="ECO:0000256" key="13">
    <source>
        <dbReference type="ARBA" id="ARBA00023180"/>
    </source>
</evidence>
<evidence type="ECO:0000256" key="2">
    <source>
        <dbReference type="ARBA" id="ARBA00010136"/>
    </source>
</evidence>
<evidence type="ECO:0000259" key="19">
    <source>
        <dbReference type="PROSITE" id="PS50240"/>
    </source>
</evidence>
<keyword evidence="11" id="KW-0482">Metalloprotease</keyword>
<evidence type="ECO:0000256" key="14">
    <source>
        <dbReference type="ARBA" id="ARBA00023288"/>
    </source>
</evidence>
<dbReference type="GO" id="GO:0043171">
    <property type="term" value="P:peptide catabolic process"/>
    <property type="evidence" value="ECO:0007669"/>
    <property type="project" value="TreeGrafter"/>
</dbReference>
<dbReference type="GO" id="GO:0005737">
    <property type="term" value="C:cytoplasm"/>
    <property type="evidence" value="ECO:0007669"/>
    <property type="project" value="TreeGrafter"/>
</dbReference>
<comment type="similarity">
    <text evidence="2">Belongs to the peptidase M1 family.</text>
</comment>
<evidence type="ECO:0000256" key="16">
    <source>
        <dbReference type="PIRSR" id="PIRSR634016-3"/>
    </source>
</evidence>
<sequence length="1806" mass="203077">MKLRVSLDTAVPSRIALLKKSTEFVYDRGMYASMLRVLEESLNFTSEPFPSTGGGGTGTFLKNGTWNGLVGDVYTGKADLGCCAGQTWLRNQYVEIAQTHETMVISFTTGNRPPSYNWKAIFGPFQLQVWLLVISSFVLGFVTVWILNNRGLNKIQGGSKVMDTFVILDFMVSAFFEKVSNFRKNLNIRGFCTFWSLIGLVVSTAYKGKIVGQLAFPSYPVAPKNFLQLIQSDNVWALQFYGGVSYDLIRFSPSQTIGYLSSKMGLEPDAQKCFSKTRTSKFACIAIATMAEYALLKNFSHVKRDFTIAASREFSISVGPVLPKQSYLLETFRWAVGATVVSGLTDQWIRMDYENVRLGKLRDLKIDPEEDMYIADVVNNTLTLKNLKGAFFILFIGRICPGFCVPQELCFIDGGQVLGLCVNGRVCCDVSHKLNRSTCGTVVNSWGRDKPVQFVSPLYPGLSSGSLICQFELKLDKNIVGVRVDLDKFELQSNPVVHGDGRQDHQCDADMFFIKGFSDWMTNPICGRLNGFSILIDTDIKEYGERKLMLLFIMSSKEYRWKVKIHQISLNKLKKSEICLRTRLSKLAKVGNFSTTMALSKPTDFIKLREEEAYQRWKWDVDIVTRAKPAYKAPCYKSQNNSEEFSFLHKLCTGTILDERHVLTTANCFSKSQPHSIQDLAILTAAFCPVDSRNPGDHYFSVESVTLHFNYISSIMHNDLAILRTRKPIKFGELVRPISIFGAGNSRLFAFSPKKPFQETFPTVPEALLVTPMNASDCSTAQTLHINLTPALLKEYTMSNKYKNLMTNWICFPGHLSPNYFICPTDFSSLEGASLIGLIEEGEVSRIHLGLDWSKGHKMKFLQIALVFGFSANFVLVQGIPPLQILDDRLNQLSEAPASVFIDPRFQLPTNVVPYKYKLFIRPILYDDPSGDVFTAPGNVTITLKCQEATNLISLHAVSATVAIPENTNSVRVRKVETEVDLSISGFNKDIEKGLFTIQLDASLEKDSDYEIFIPFTTTISQTDLNGLYLSYYDDPETKERRHLATTQFQPSSARKAFPCFDEPALKAIFEISVGRHITFQEALSNMNLATTTVDPNLPDWRWDNFHPSPVKMSTYLVAFIVSDFKSVEAKENLDGKPVKVYGPGYLIDQNGGDFAAEASSRIIHYYQDFVKVPYSLPKLDSIAIPQFSAGAMENWGLNTYRTEYLIHIPGENTETERKKITQVLSHEITHQWYGNLVTCKTWDYTWLNEGFARFLQYRGMNAGTPEFDTLVAIISDATQLAMPFDHGSSTHPMVKEVTTPEEASNIFSRITYEKAASILRMVENVLTTQIFDDSIRDYLQKMTENSAVQTDLFDSFQKLAELNKSKLPAGERIHNILETWTSQSGYPLVRVSGSGNNKLYLHQEKFLLNQGSKATNAEEGYWYIPVKIVGAGNPDFSDKTPTLWIPNNVSTMAFTDPSIDTKQWLIVNPDVTGYYRVLYDTNLRNRIREQLETNPEVISPGTRSQLIDDYFNFAFAGYTPMEAALDLTSFLHQETNLVVWVPVLTHLRPIFTKFSAEETAFAVFKEYFASKINGALDLIGWEQTGTEKGVKVILRAQLLDFACGLDQTKCVDYSKKLFQDWQANPSDRSIIVPDIRPVVFCSAVASGDQGVWNQAYALYRTETFAATKSQLFKSLACSKNLATLWMFLQKAVDNEGGLDVVAVAQAIAANSVGRQITYTWLKNEFSPSGPIGPSQFASVVTTLSTYWNKQSQYDDLNNFIDLHGITGSPRTSLNTSLAKIQDNIEWFNKFGSSIVSWLQVRSQSP</sequence>
<dbReference type="GO" id="GO:0042277">
    <property type="term" value="F:peptide binding"/>
    <property type="evidence" value="ECO:0007669"/>
    <property type="project" value="TreeGrafter"/>
</dbReference>
<keyword evidence="10 16" id="KW-0862">Zinc</keyword>
<reference evidence="20" key="1">
    <citation type="submission" date="2021-06" db="EMBL/GenBank/DDBJ databases">
        <authorList>
            <person name="Hodson N. C."/>
            <person name="Mongue J. A."/>
            <person name="Jaron S. K."/>
        </authorList>
    </citation>
    <scope>NUCLEOTIDE SEQUENCE</scope>
</reference>
<keyword evidence="3" id="KW-0031">Aminopeptidase</keyword>
<dbReference type="GO" id="GO:0005886">
    <property type="term" value="C:plasma membrane"/>
    <property type="evidence" value="ECO:0007669"/>
    <property type="project" value="UniProtKB-SubCell"/>
</dbReference>
<name>A0A8J2P3E1_9HEXA</name>
<gene>
    <name evidence="20" type="ORF">AFUS01_LOCUS11716</name>
</gene>
<dbReference type="GO" id="GO:0070006">
    <property type="term" value="F:metalloaminopeptidase activity"/>
    <property type="evidence" value="ECO:0007669"/>
    <property type="project" value="TreeGrafter"/>
</dbReference>
<keyword evidence="9" id="KW-0378">Hydrolase</keyword>
<organism evidence="20 21">
    <name type="scientific">Allacma fusca</name>
    <dbReference type="NCBI Taxonomy" id="39272"/>
    <lineage>
        <taxon>Eukaryota</taxon>
        <taxon>Metazoa</taxon>
        <taxon>Ecdysozoa</taxon>
        <taxon>Arthropoda</taxon>
        <taxon>Hexapoda</taxon>
        <taxon>Collembola</taxon>
        <taxon>Symphypleona</taxon>
        <taxon>Sminthuridae</taxon>
        <taxon>Allacma</taxon>
    </lineage>
</organism>
<keyword evidence="18" id="KW-0812">Transmembrane</keyword>
<evidence type="ECO:0000256" key="9">
    <source>
        <dbReference type="ARBA" id="ARBA00022801"/>
    </source>
</evidence>
<evidence type="ECO:0000256" key="4">
    <source>
        <dbReference type="ARBA" id="ARBA00022475"/>
    </source>
</evidence>
<dbReference type="OrthoDB" id="510539at2759"/>
<evidence type="ECO:0000256" key="15">
    <source>
        <dbReference type="PIRSR" id="PIRSR634016-1"/>
    </source>
</evidence>
<evidence type="ECO:0000313" key="21">
    <source>
        <dbReference type="Proteomes" id="UP000708208"/>
    </source>
</evidence>
<dbReference type="PANTHER" id="PTHR11533:SF299">
    <property type="entry name" value="AMINOPEPTIDASE"/>
    <property type="match status" value="1"/>
</dbReference>
<comment type="caution">
    <text evidence="20">The sequence shown here is derived from an EMBL/GenBank/DDBJ whole genome shotgun (WGS) entry which is preliminary data.</text>
</comment>
<dbReference type="GO" id="GO:0006508">
    <property type="term" value="P:proteolysis"/>
    <property type="evidence" value="ECO:0007669"/>
    <property type="project" value="UniProtKB-KW"/>
</dbReference>
<evidence type="ECO:0000256" key="6">
    <source>
        <dbReference type="ARBA" id="ARBA00022670"/>
    </source>
</evidence>
<keyword evidence="5" id="KW-0336">GPI-anchor</keyword>
<feature type="binding site" evidence="16">
    <location>
        <position position="1231"/>
    </location>
    <ligand>
        <name>Zn(2+)</name>
        <dbReference type="ChEBI" id="CHEBI:29105"/>
        <note>catalytic</note>
    </ligand>
</feature>
<keyword evidence="4" id="KW-1003">Cell membrane</keyword>
<feature type="transmembrane region" description="Helical" evidence="18">
    <location>
        <begin position="188"/>
        <end position="206"/>
    </location>
</feature>
<keyword evidence="7 16" id="KW-0479">Metal-binding</keyword>
<comment type="cofactor">
    <cofactor evidence="16">
        <name>Zn(2+)</name>
        <dbReference type="ChEBI" id="CHEBI:29105"/>
    </cofactor>
    <text evidence="16">Binds 1 zinc ion per subunit.</text>
</comment>
<dbReference type="InterPro" id="IPR001254">
    <property type="entry name" value="Trypsin_dom"/>
</dbReference>
<feature type="binding site" evidence="16">
    <location>
        <position position="1250"/>
    </location>
    <ligand>
        <name>Zn(2+)</name>
        <dbReference type="ChEBI" id="CHEBI:29105"/>
        <note>catalytic</note>
    </ligand>
</feature>
<evidence type="ECO:0000256" key="18">
    <source>
        <dbReference type="SAM" id="Phobius"/>
    </source>
</evidence>
<feature type="site" description="Transition state stabilizer" evidence="17">
    <location>
        <position position="1313"/>
    </location>
</feature>
<dbReference type="Pfam" id="PF11838">
    <property type="entry name" value="ERAP1_C"/>
    <property type="match status" value="1"/>
</dbReference>
<evidence type="ECO:0000256" key="7">
    <source>
        <dbReference type="ARBA" id="ARBA00022723"/>
    </source>
</evidence>
<keyword evidence="6" id="KW-0645">Protease</keyword>
<comment type="subcellular location">
    <subcellularLocation>
        <location evidence="1">Cell membrane</location>
        <topology evidence="1">Lipid-anchor</topology>
        <topology evidence="1">GPI-anchor</topology>
    </subcellularLocation>
</comment>
<evidence type="ECO:0000256" key="11">
    <source>
        <dbReference type="ARBA" id="ARBA00023049"/>
    </source>
</evidence>
<dbReference type="GO" id="GO:0004252">
    <property type="term" value="F:serine-type endopeptidase activity"/>
    <property type="evidence" value="ECO:0007669"/>
    <property type="project" value="InterPro"/>
</dbReference>
<evidence type="ECO:0000256" key="1">
    <source>
        <dbReference type="ARBA" id="ARBA00004609"/>
    </source>
</evidence>
<dbReference type="Pfam" id="PF01433">
    <property type="entry name" value="Peptidase_M1"/>
    <property type="match status" value="1"/>
</dbReference>
<feature type="domain" description="Peptidase S1" evidence="19">
    <location>
        <begin position="589"/>
        <end position="859"/>
    </location>
</feature>
<dbReference type="Pfam" id="PF17900">
    <property type="entry name" value="Peptidase_M1_N"/>
    <property type="match status" value="1"/>
</dbReference>
<dbReference type="GO" id="GO:0098552">
    <property type="term" value="C:side of membrane"/>
    <property type="evidence" value="ECO:0007669"/>
    <property type="project" value="UniProtKB-KW"/>
</dbReference>
<dbReference type="FunFam" id="2.60.40.1910:FF:000008">
    <property type="entry name" value="Aminopeptidase"/>
    <property type="match status" value="1"/>
</dbReference>
<dbReference type="InterPro" id="IPR050344">
    <property type="entry name" value="Peptidase_M1_aminopeptidases"/>
</dbReference>
<dbReference type="Pfam" id="PF00089">
    <property type="entry name" value="Trypsin"/>
    <property type="match status" value="1"/>
</dbReference>
<keyword evidence="18" id="KW-1133">Transmembrane helix</keyword>
<protein>
    <recommendedName>
        <fullName evidence="19">Peptidase S1 domain-containing protein</fullName>
    </recommendedName>
</protein>
<dbReference type="PROSITE" id="PS50240">
    <property type="entry name" value="TRYPSIN_DOM"/>
    <property type="match status" value="1"/>
</dbReference>
<dbReference type="FunFam" id="1.10.390.10:FF:000013">
    <property type="entry name" value="Aminopeptidase N"/>
    <property type="match status" value="1"/>
</dbReference>
<dbReference type="InterPro" id="IPR024571">
    <property type="entry name" value="ERAP1-like_C_dom"/>
</dbReference>
<dbReference type="InterPro" id="IPR034016">
    <property type="entry name" value="M1_APN-typ"/>
</dbReference>